<organism evidence="2">
    <name type="scientific">Homalodisca liturata</name>
    <dbReference type="NCBI Taxonomy" id="320908"/>
    <lineage>
        <taxon>Eukaryota</taxon>
        <taxon>Metazoa</taxon>
        <taxon>Ecdysozoa</taxon>
        <taxon>Arthropoda</taxon>
        <taxon>Hexapoda</taxon>
        <taxon>Insecta</taxon>
        <taxon>Pterygota</taxon>
        <taxon>Neoptera</taxon>
        <taxon>Paraneoptera</taxon>
        <taxon>Hemiptera</taxon>
        <taxon>Auchenorrhyncha</taxon>
        <taxon>Membracoidea</taxon>
        <taxon>Cicadellidae</taxon>
        <taxon>Cicadellinae</taxon>
        <taxon>Proconiini</taxon>
        <taxon>Homalodisca</taxon>
    </lineage>
</organism>
<accession>A0A1B6IUS0</accession>
<feature type="compositionally biased region" description="Basic and acidic residues" evidence="1">
    <location>
        <begin position="162"/>
        <end position="172"/>
    </location>
</feature>
<dbReference type="AlphaFoldDB" id="A0A1B6IUS0"/>
<evidence type="ECO:0000256" key="1">
    <source>
        <dbReference type="SAM" id="MobiDB-lite"/>
    </source>
</evidence>
<protein>
    <submittedName>
        <fullName evidence="2">Uncharacterized protein</fullName>
    </submittedName>
</protein>
<name>A0A1B6IUS0_9HEMI</name>
<sequence>MATNSANLSLQQSKQCAAVKCNKKGSNNEESAQNLDLESFLGPDCDLFTCGDMCNGLKISNTKFTPKCSKIEGCICENGWVSIHMDKEPTIEPAFIEEFGFPIVPDEEIEDLDFNFDPPYMEQLIDKLRKVKPGDIKQDDVETGYVEPDELKAGDVNQGEFKPSEIKPDDIKTGAIEPGNVELGYVKPDDVKSGEFKPSGIEPDDIKTGVIEPGNIEPGDVKPENVEPGDVKPGTVEPGDVKPGNIEPGDVKPGTVEPGDVKPSAVPDEIELGHVEPFYYDLDDFDDFDDLD</sequence>
<gene>
    <name evidence="2" type="ORF">g.10816</name>
</gene>
<dbReference type="EMBL" id="GECU01017083">
    <property type="protein sequence ID" value="JAS90623.1"/>
    <property type="molecule type" value="Transcribed_RNA"/>
</dbReference>
<reference evidence="2" key="1">
    <citation type="submission" date="2015-11" db="EMBL/GenBank/DDBJ databases">
        <title>De novo transcriptome assembly of four potential Pierce s Disease insect vectors from Arizona vineyards.</title>
        <authorList>
            <person name="Tassone E.E."/>
        </authorList>
    </citation>
    <scope>NUCLEOTIDE SEQUENCE</scope>
</reference>
<evidence type="ECO:0000313" key="2">
    <source>
        <dbReference type="EMBL" id="JAS90623.1"/>
    </source>
</evidence>
<feature type="region of interest" description="Disordered" evidence="1">
    <location>
        <begin position="155"/>
        <end position="273"/>
    </location>
</feature>
<proteinExistence type="predicted"/>